<evidence type="ECO:0000313" key="3">
    <source>
        <dbReference type="EMBL" id="GJE93176.1"/>
    </source>
</evidence>
<feature type="region of interest" description="Disordered" evidence="1">
    <location>
        <begin position="316"/>
        <end position="355"/>
    </location>
</feature>
<protein>
    <recommendedName>
        <fullName evidence="5">Proteophosphoglycan ppg4</fullName>
    </recommendedName>
</protein>
<comment type="caution">
    <text evidence="3">The sequence shown here is derived from an EMBL/GenBank/DDBJ whole genome shotgun (WGS) entry which is preliminary data.</text>
</comment>
<feature type="compositionally biased region" description="Low complexity" evidence="1">
    <location>
        <begin position="714"/>
        <end position="741"/>
    </location>
</feature>
<feature type="region of interest" description="Disordered" evidence="1">
    <location>
        <begin position="187"/>
        <end position="217"/>
    </location>
</feature>
<feature type="region of interest" description="Disordered" evidence="1">
    <location>
        <begin position="1"/>
        <end position="37"/>
    </location>
</feature>
<dbReference type="Proteomes" id="UP000703269">
    <property type="component" value="Unassembled WGS sequence"/>
</dbReference>
<sequence>MPFSRRAPPGSHPPFRTRDTAGTRCWTPDGSEDERNFSWSEACEAPLSITSHVGSPVDACPRRRRKPSVLHSPDDASIRASTQQRSPAQIRLPSLPPLASAAFVLLNLPALVQAAPLQKRGGGDAVKIIVPVVIVVVVIGLVLMMFCMRRGWHMNMARWTSHAANSFGPSTAAEDGPRELTAQQLVGSDTDVTTDGAAPVRTRRSRRANRRASQISTHSLPVYMKEPGEREVVIFRGPEDLLEEPPTTAHVVMPSVAESAESPDPSVMSRVQSREYADIPESPHDMPLLSDGEGEGELRADMGADLDNSRARLIEGMTPRLEGSRPSIDTLPTTEENASSRLNPQTPDPRGDAPPYFEVVALEDMSPSVSPEIPRHVPTPPPEPDSHRRRSGFFSLFHSRHPSRATAAPANTLPDGEQPTMHRRDHSGSSNISTPTIPRPRSRAQSRAGVHRPSVSGSGFSMMSRSRSRLLDSPHLTSPSMISVNSISAPLTHTTVRTEFTYPRSGPTPEQLKLIASRDSFARFGVPYGHDALAYHASNSRMDLPLHPPPDFEDVAGPSRSPAPDGADIAEVDTPAASVHAGDDTPAHDAEPPAHPTGSPLARAQVNAAEAPAPVPAPAPAAPGAVHNGHPKDSSESTVSAPLSPPPGLGSSASASAPATAAAPKTKPAPIRAPSRQSSTTSFRTADESLASASQPATPFASASSKTSMARLQTAPAPDSPATSSVATPATASPPATPRLAPAHEHHEDSEGPENSENAENTENTDTTPSTPTAHADVGQAL</sequence>
<accession>A0A9P3LF40</accession>
<feature type="compositionally biased region" description="Low complexity" evidence="1">
    <location>
        <begin position="454"/>
        <end position="465"/>
    </location>
</feature>
<feature type="transmembrane region" description="Helical" evidence="2">
    <location>
        <begin position="128"/>
        <end position="148"/>
    </location>
</feature>
<reference evidence="3 4" key="1">
    <citation type="submission" date="2021-08" db="EMBL/GenBank/DDBJ databases">
        <title>Draft Genome Sequence of Phanerochaete sordida strain YK-624.</title>
        <authorList>
            <person name="Mori T."/>
            <person name="Dohra H."/>
            <person name="Suzuki T."/>
            <person name="Kawagishi H."/>
            <person name="Hirai H."/>
        </authorList>
    </citation>
    <scope>NUCLEOTIDE SEQUENCE [LARGE SCALE GENOMIC DNA]</scope>
    <source>
        <strain evidence="3 4">YK-624</strain>
    </source>
</reference>
<dbReference type="OrthoDB" id="2804493at2759"/>
<feature type="region of interest" description="Disordered" evidence="1">
    <location>
        <begin position="256"/>
        <end position="300"/>
    </location>
</feature>
<keyword evidence="2" id="KW-0472">Membrane</keyword>
<organism evidence="3 4">
    <name type="scientific">Phanerochaete sordida</name>
    <dbReference type="NCBI Taxonomy" id="48140"/>
    <lineage>
        <taxon>Eukaryota</taxon>
        <taxon>Fungi</taxon>
        <taxon>Dikarya</taxon>
        <taxon>Basidiomycota</taxon>
        <taxon>Agaricomycotina</taxon>
        <taxon>Agaricomycetes</taxon>
        <taxon>Polyporales</taxon>
        <taxon>Phanerochaetaceae</taxon>
        <taxon>Phanerochaete</taxon>
    </lineage>
</organism>
<feature type="region of interest" description="Disordered" evidence="1">
    <location>
        <begin position="54"/>
        <end position="87"/>
    </location>
</feature>
<feature type="compositionally biased region" description="Polar residues" evidence="1">
    <location>
        <begin position="691"/>
        <end position="711"/>
    </location>
</feature>
<name>A0A9P3LF40_9APHY</name>
<keyword evidence="2" id="KW-1133">Transmembrane helix</keyword>
<dbReference type="EMBL" id="BPQB01000030">
    <property type="protein sequence ID" value="GJE93176.1"/>
    <property type="molecule type" value="Genomic_DNA"/>
</dbReference>
<feature type="compositionally biased region" description="Polar residues" evidence="1">
    <location>
        <begin position="330"/>
        <end position="345"/>
    </location>
</feature>
<feature type="compositionally biased region" description="Low complexity" evidence="1">
    <location>
        <begin position="649"/>
        <end position="670"/>
    </location>
</feature>
<evidence type="ECO:0000256" key="2">
    <source>
        <dbReference type="SAM" id="Phobius"/>
    </source>
</evidence>
<gene>
    <name evidence="3" type="ORF">PsYK624_093350</name>
</gene>
<evidence type="ECO:0000313" key="4">
    <source>
        <dbReference type="Proteomes" id="UP000703269"/>
    </source>
</evidence>
<feature type="region of interest" description="Disordered" evidence="1">
    <location>
        <begin position="544"/>
        <end position="782"/>
    </location>
</feature>
<feature type="compositionally biased region" description="Basic and acidic residues" evidence="1">
    <location>
        <begin position="272"/>
        <end position="284"/>
    </location>
</feature>
<proteinExistence type="predicted"/>
<feature type="compositionally biased region" description="Low complexity" evidence="1">
    <location>
        <begin position="602"/>
        <end position="612"/>
    </location>
</feature>
<keyword evidence="4" id="KW-1185">Reference proteome</keyword>
<evidence type="ECO:0000256" key="1">
    <source>
        <dbReference type="SAM" id="MobiDB-lite"/>
    </source>
</evidence>
<feature type="region of interest" description="Disordered" evidence="1">
    <location>
        <begin position="367"/>
        <end position="480"/>
    </location>
</feature>
<feature type="compositionally biased region" description="Polar residues" evidence="1">
    <location>
        <begin position="675"/>
        <end position="684"/>
    </location>
</feature>
<evidence type="ECO:0008006" key="5">
    <source>
        <dbReference type="Google" id="ProtNLM"/>
    </source>
</evidence>
<feature type="compositionally biased region" description="Basic and acidic residues" evidence="1">
    <location>
        <begin position="581"/>
        <end position="592"/>
    </location>
</feature>
<dbReference type="AlphaFoldDB" id="A0A9P3LF40"/>
<feature type="compositionally biased region" description="Basic residues" evidence="1">
    <location>
        <begin position="201"/>
        <end position="210"/>
    </location>
</feature>
<keyword evidence="2" id="KW-0812">Transmembrane</keyword>
<feature type="compositionally biased region" description="Low complexity" evidence="1">
    <location>
        <begin position="755"/>
        <end position="773"/>
    </location>
</feature>